<sequence>MISLTVLLVGFLLVYAILVRRERKSAPKHPGPRGLPFIGNALQLPKSKGWLTFTKWTKIYNSPVIYANALGQELLIVNSRKDAEELLDNRAPISSDRPAVPLVQMIGWDNQTPIMHYGNLWRRHRKMLHQSLRKSAIEDYESLFAEKSVQFMHNLAQNPAEFMRHCKVYGVSIILDLVYGYDVGPNGNEFFSTSEEVFDRTNRALLPGRFAVNSFPVLQYLPRWFPGAGFHDFATEVREEANEMRGMPFNFAKKNWVNGVGKPSLVGTWLKDGEGGEEEDTIVGDMAVGIFGAGFETTATALMSLFLALTLYPEVQRKAQQEIVKVMGEHRLPSLKDRPHLPYLEAIYREILRWRPPLPLDLPHKMNEPDTYEGYFIPSGTLILANIWAMTRDESVYPEPEEFRPERFLNPDGTLNDSDDRVLAYGFGRRVCPGKYLASASVWLASTRIISFFDISKAKDAMGNEIEVTGEHTDDLISRPVDFQCSINLRRDLEDLNE</sequence>
<evidence type="ECO:0000313" key="1">
    <source>
        <dbReference type="EMBL" id="TFK74293.1"/>
    </source>
</evidence>
<evidence type="ECO:0000313" key="2">
    <source>
        <dbReference type="Proteomes" id="UP000308600"/>
    </source>
</evidence>
<name>A0ACD3B871_9AGAR</name>
<accession>A0ACD3B871</accession>
<reference evidence="1 2" key="1">
    <citation type="journal article" date="2019" name="Nat. Ecol. Evol.">
        <title>Megaphylogeny resolves global patterns of mushroom evolution.</title>
        <authorList>
            <person name="Varga T."/>
            <person name="Krizsan K."/>
            <person name="Foldi C."/>
            <person name="Dima B."/>
            <person name="Sanchez-Garcia M."/>
            <person name="Sanchez-Ramirez S."/>
            <person name="Szollosi G.J."/>
            <person name="Szarkandi J.G."/>
            <person name="Papp V."/>
            <person name="Albert L."/>
            <person name="Andreopoulos W."/>
            <person name="Angelini C."/>
            <person name="Antonin V."/>
            <person name="Barry K.W."/>
            <person name="Bougher N.L."/>
            <person name="Buchanan P."/>
            <person name="Buyck B."/>
            <person name="Bense V."/>
            <person name="Catcheside P."/>
            <person name="Chovatia M."/>
            <person name="Cooper J."/>
            <person name="Damon W."/>
            <person name="Desjardin D."/>
            <person name="Finy P."/>
            <person name="Geml J."/>
            <person name="Haridas S."/>
            <person name="Hughes K."/>
            <person name="Justo A."/>
            <person name="Karasinski D."/>
            <person name="Kautmanova I."/>
            <person name="Kiss B."/>
            <person name="Kocsube S."/>
            <person name="Kotiranta H."/>
            <person name="LaButti K.M."/>
            <person name="Lechner B.E."/>
            <person name="Liimatainen K."/>
            <person name="Lipzen A."/>
            <person name="Lukacs Z."/>
            <person name="Mihaltcheva S."/>
            <person name="Morgado L.N."/>
            <person name="Niskanen T."/>
            <person name="Noordeloos M.E."/>
            <person name="Ohm R.A."/>
            <person name="Ortiz-Santana B."/>
            <person name="Ovrebo C."/>
            <person name="Racz N."/>
            <person name="Riley R."/>
            <person name="Savchenko A."/>
            <person name="Shiryaev A."/>
            <person name="Soop K."/>
            <person name="Spirin V."/>
            <person name="Szebenyi C."/>
            <person name="Tomsovsky M."/>
            <person name="Tulloss R.E."/>
            <person name="Uehling J."/>
            <person name="Grigoriev I.V."/>
            <person name="Vagvolgyi C."/>
            <person name="Papp T."/>
            <person name="Martin F.M."/>
            <person name="Miettinen O."/>
            <person name="Hibbett D.S."/>
            <person name="Nagy L.G."/>
        </authorList>
    </citation>
    <scope>NUCLEOTIDE SEQUENCE [LARGE SCALE GENOMIC DNA]</scope>
    <source>
        <strain evidence="1 2">NL-1719</strain>
    </source>
</reference>
<dbReference type="EMBL" id="ML208269">
    <property type="protein sequence ID" value="TFK74293.1"/>
    <property type="molecule type" value="Genomic_DNA"/>
</dbReference>
<dbReference type="Proteomes" id="UP000308600">
    <property type="component" value="Unassembled WGS sequence"/>
</dbReference>
<gene>
    <name evidence="1" type="ORF">BDN72DRAFT_80428</name>
</gene>
<protein>
    <submittedName>
        <fullName evidence="1">Cytochrome P450</fullName>
    </submittedName>
</protein>
<keyword evidence="2" id="KW-1185">Reference proteome</keyword>
<organism evidence="1 2">
    <name type="scientific">Pluteus cervinus</name>
    <dbReference type="NCBI Taxonomy" id="181527"/>
    <lineage>
        <taxon>Eukaryota</taxon>
        <taxon>Fungi</taxon>
        <taxon>Dikarya</taxon>
        <taxon>Basidiomycota</taxon>
        <taxon>Agaricomycotina</taxon>
        <taxon>Agaricomycetes</taxon>
        <taxon>Agaricomycetidae</taxon>
        <taxon>Agaricales</taxon>
        <taxon>Pluteineae</taxon>
        <taxon>Pluteaceae</taxon>
        <taxon>Pluteus</taxon>
    </lineage>
</organism>
<proteinExistence type="predicted"/>